<dbReference type="EMBL" id="CP006585">
    <property type="protein sequence ID" value="AGW14141.1"/>
    <property type="molecule type" value="Genomic_DNA"/>
</dbReference>
<reference evidence="3" key="2">
    <citation type="submission" date="2013-07" db="EMBL/GenBank/DDBJ databases">
        <authorList>
            <person name="Morais-Silva F.O."/>
            <person name="Rezende A.M."/>
            <person name="Pimentel C."/>
            <person name="Resende D.M."/>
            <person name="Santos C.I."/>
            <person name="Clemente C."/>
            <person name="de Oliveira L.M."/>
            <person name="da Silva S.M."/>
            <person name="Costa D.A."/>
            <person name="Varela-Raposo A."/>
            <person name="Horacio E.C.A."/>
            <person name="Matos M."/>
            <person name="Flores O."/>
            <person name="Ruiz J.C."/>
            <person name="Rodrigues-Pousada C."/>
        </authorList>
    </citation>
    <scope>NUCLEOTIDE SEQUENCE [LARGE SCALE GENOMIC DNA]</scope>
    <source>
        <strain evidence="3">ATCC 19364 / DSM 1382 / NCIMB 9332 / VKM B-1759</strain>
    </source>
</reference>
<accession>T2GDF1</accession>
<proteinExistence type="predicted"/>
<dbReference type="HOGENOM" id="CLU_1364364_0_0_7"/>
<organism evidence="2 3">
    <name type="scientific">Megalodesulfovibrio gigas (strain ATCC 19364 / DSM 1382 / NCIMB 9332 / VKM B-1759)</name>
    <name type="common">Desulfovibrio gigas</name>
    <dbReference type="NCBI Taxonomy" id="1121448"/>
    <lineage>
        <taxon>Bacteria</taxon>
        <taxon>Pseudomonadati</taxon>
        <taxon>Thermodesulfobacteriota</taxon>
        <taxon>Desulfovibrionia</taxon>
        <taxon>Desulfovibrionales</taxon>
        <taxon>Desulfovibrionaceae</taxon>
        <taxon>Megalodesulfovibrio</taxon>
    </lineage>
</organism>
<protein>
    <submittedName>
        <fullName evidence="2">Uncharacterized protein</fullName>
    </submittedName>
</protein>
<dbReference type="KEGG" id="dgg:DGI_2392"/>
<sequence>MEPHADTALPELPPSEAVLIASTEVDMDGRPLRVMTLDCLADALELHDRHDPRAWFEFRCRQFGFACGRDWIDSSPDDPLIGLSMAKVLAVLERKSPRGMLVHQAIIAHEQRLWALQRMSLVTEFDPDCGAGGFCLGTVPNYIADVVADQPDQPDRPDQAPEDGSTTLRVTVRLHPLTDPTDAPGSLSTASSTSTTQDAA</sequence>
<evidence type="ECO:0000313" key="3">
    <source>
        <dbReference type="Proteomes" id="UP000016587"/>
    </source>
</evidence>
<evidence type="ECO:0000256" key="1">
    <source>
        <dbReference type="SAM" id="MobiDB-lite"/>
    </source>
</evidence>
<dbReference type="AlphaFoldDB" id="T2GDF1"/>
<gene>
    <name evidence="2" type="ORF">DGI_2392</name>
</gene>
<dbReference type="Proteomes" id="UP000016587">
    <property type="component" value="Chromosome"/>
</dbReference>
<feature type="region of interest" description="Disordered" evidence="1">
    <location>
        <begin position="149"/>
        <end position="200"/>
    </location>
</feature>
<dbReference type="RefSeq" id="WP_021761122.1">
    <property type="nucleotide sequence ID" value="NC_022444.1"/>
</dbReference>
<dbReference type="PATRIC" id="fig|1121448.10.peg.2345"/>
<evidence type="ECO:0000313" key="2">
    <source>
        <dbReference type="EMBL" id="AGW14141.1"/>
    </source>
</evidence>
<feature type="compositionally biased region" description="Low complexity" evidence="1">
    <location>
        <begin position="186"/>
        <end position="200"/>
    </location>
</feature>
<reference evidence="2 3" key="1">
    <citation type="journal article" date="2013" name="J. Bacteriol.">
        <title>Roles of HynAB and Ech, the only two hydrogenases found in the model sulfate reducer Desulfovibrio gigas.</title>
        <authorList>
            <person name="Morais-Silva F.O."/>
            <person name="Santos C.I."/>
            <person name="Rodrigues R."/>
            <person name="Pereira I.A."/>
            <person name="Rodrigues-Pousada C."/>
        </authorList>
    </citation>
    <scope>NUCLEOTIDE SEQUENCE [LARGE SCALE GENOMIC DNA]</scope>
    <source>
        <strain evidence="3">ATCC 19364 / DSM 1382 / NCIMB 9332 / VKM B-1759</strain>
    </source>
</reference>
<dbReference type="STRING" id="1121448.DGI_2392"/>
<name>T2GDF1_MEGG1</name>
<keyword evidence="3" id="KW-1185">Reference proteome</keyword>